<dbReference type="InterPro" id="IPR000914">
    <property type="entry name" value="SBP_5_dom"/>
</dbReference>
<dbReference type="InterPro" id="IPR039424">
    <property type="entry name" value="SBP_5"/>
</dbReference>
<organism evidence="6 7">
    <name type="scientific">Candidatus Woesebacteria bacterium RIFCSPHIGHO2_01_FULL_41_10</name>
    <dbReference type="NCBI Taxonomy" id="1802500"/>
    <lineage>
        <taxon>Bacteria</taxon>
        <taxon>Candidatus Woeseibacteriota</taxon>
    </lineage>
</organism>
<comment type="caution">
    <text evidence="6">The sequence shown here is derived from an EMBL/GenBank/DDBJ whole genome shotgun (WGS) entry which is preliminary data.</text>
</comment>
<keyword evidence="2" id="KW-0813">Transport</keyword>
<dbReference type="CDD" id="cd00995">
    <property type="entry name" value="PBP2_NikA_DppA_OppA_like"/>
    <property type="match status" value="1"/>
</dbReference>
<evidence type="ECO:0000313" key="7">
    <source>
        <dbReference type="Proteomes" id="UP000177263"/>
    </source>
</evidence>
<evidence type="ECO:0000256" key="1">
    <source>
        <dbReference type="ARBA" id="ARBA00005695"/>
    </source>
</evidence>
<dbReference type="EMBL" id="MGGM01000009">
    <property type="protein sequence ID" value="OGM29819.1"/>
    <property type="molecule type" value="Genomic_DNA"/>
</dbReference>
<dbReference type="Gene3D" id="3.10.105.10">
    <property type="entry name" value="Dipeptide-binding Protein, Domain 3"/>
    <property type="match status" value="1"/>
</dbReference>
<dbReference type="STRING" id="1802500.A2801_00250"/>
<accession>A0A1F7YSC4</accession>
<keyword evidence="4" id="KW-0472">Membrane</keyword>
<dbReference type="GO" id="GO:0015833">
    <property type="term" value="P:peptide transport"/>
    <property type="evidence" value="ECO:0007669"/>
    <property type="project" value="TreeGrafter"/>
</dbReference>
<dbReference type="PANTHER" id="PTHR30290">
    <property type="entry name" value="PERIPLASMIC BINDING COMPONENT OF ABC TRANSPORTER"/>
    <property type="match status" value="1"/>
</dbReference>
<dbReference type="InterPro" id="IPR030678">
    <property type="entry name" value="Peptide/Ni-bd"/>
</dbReference>
<evidence type="ECO:0000256" key="4">
    <source>
        <dbReference type="SAM" id="Phobius"/>
    </source>
</evidence>
<name>A0A1F7YSC4_9BACT</name>
<evidence type="ECO:0000256" key="2">
    <source>
        <dbReference type="ARBA" id="ARBA00022448"/>
    </source>
</evidence>
<dbReference type="GO" id="GO:1904680">
    <property type="term" value="F:peptide transmembrane transporter activity"/>
    <property type="evidence" value="ECO:0007669"/>
    <property type="project" value="TreeGrafter"/>
</dbReference>
<dbReference type="Pfam" id="PF00496">
    <property type="entry name" value="SBP_bac_5"/>
    <property type="match status" value="2"/>
</dbReference>
<comment type="similarity">
    <text evidence="1">Belongs to the bacterial solute-binding protein 5 family.</text>
</comment>
<feature type="domain" description="Solute-binding protein family 5" evidence="5">
    <location>
        <begin position="194"/>
        <end position="375"/>
    </location>
</feature>
<evidence type="ECO:0000259" key="5">
    <source>
        <dbReference type="Pfam" id="PF00496"/>
    </source>
</evidence>
<dbReference type="PANTHER" id="PTHR30290:SF9">
    <property type="entry name" value="OLIGOPEPTIDE-BINDING PROTEIN APPA"/>
    <property type="match status" value="1"/>
</dbReference>
<keyword evidence="4" id="KW-0812">Transmembrane</keyword>
<dbReference type="AlphaFoldDB" id="A0A1F7YSC4"/>
<reference evidence="6 7" key="1">
    <citation type="journal article" date="2016" name="Nat. Commun.">
        <title>Thousands of microbial genomes shed light on interconnected biogeochemical processes in an aquifer system.</title>
        <authorList>
            <person name="Anantharaman K."/>
            <person name="Brown C.T."/>
            <person name="Hug L.A."/>
            <person name="Sharon I."/>
            <person name="Castelle C.J."/>
            <person name="Probst A.J."/>
            <person name="Thomas B.C."/>
            <person name="Singh A."/>
            <person name="Wilkins M.J."/>
            <person name="Karaoz U."/>
            <person name="Brodie E.L."/>
            <person name="Williams K.H."/>
            <person name="Hubbard S.S."/>
            <person name="Banfield J.F."/>
        </authorList>
    </citation>
    <scope>NUCLEOTIDE SEQUENCE [LARGE SCALE GENOMIC DNA]</scope>
</reference>
<proteinExistence type="inferred from homology"/>
<feature type="transmembrane region" description="Helical" evidence="4">
    <location>
        <begin position="20"/>
        <end position="40"/>
    </location>
</feature>
<keyword evidence="4" id="KW-1133">Transmembrane helix</keyword>
<dbReference type="GO" id="GO:0042597">
    <property type="term" value="C:periplasmic space"/>
    <property type="evidence" value="ECO:0007669"/>
    <property type="project" value="UniProtKB-ARBA"/>
</dbReference>
<dbReference type="PIRSF" id="PIRSF002741">
    <property type="entry name" value="MppA"/>
    <property type="match status" value="1"/>
</dbReference>
<dbReference type="GO" id="GO:0043190">
    <property type="term" value="C:ATP-binding cassette (ABC) transporter complex"/>
    <property type="evidence" value="ECO:0007669"/>
    <property type="project" value="InterPro"/>
</dbReference>
<sequence length="441" mass="49900">MKSYRYWVRFLTTFIVRFRAVLFIGIIIGLLLFAVLRVVLPSVVGNEVERIGLTGRFHTESLPTEILSLVGQGLTSVNDTGEVQPALAEKWETNSEGTEWIFVLKDGYKWHDGTLVTAGTVQYSFEDAQLERIDDKTVKFKLHSPFAPFPTVVSRPTFKRGLLGTGEWKVRRLSLAGEYVSELVLANTTGDVKIFRFFPTEEQTKLAFELGEIDSIIDLLDPSPLNNWNTVKIEENIHKEQFVAVFFNTAKEPFADNKPLRQALSYATNKIDFPGPRATGPVSPQSWAYNSQVKEYEYDPQRAKELLLELGSEALETLEITLTTSPSLLGVAEKVASNWAEAGVVTNVQVVSAIPSDFQAFLAIYDIPNDPDQYAMWHSTQKSTNITGFESVRIDKLLEDGRLELDQNERKKIYLDFQRFLLEDAPAIFLFHPVTYSLERL</sequence>
<keyword evidence="3" id="KW-0732">Signal</keyword>
<dbReference type="SUPFAM" id="SSF53850">
    <property type="entry name" value="Periplasmic binding protein-like II"/>
    <property type="match status" value="1"/>
</dbReference>
<evidence type="ECO:0000256" key="3">
    <source>
        <dbReference type="ARBA" id="ARBA00022729"/>
    </source>
</evidence>
<gene>
    <name evidence="6" type="ORF">A2801_00250</name>
</gene>
<protein>
    <recommendedName>
        <fullName evidence="5">Solute-binding protein family 5 domain-containing protein</fullName>
    </recommendedName>
</protein>
<dbReference type="Gene3D" id="3.40.190.10">
    <property type="entry name" value="Periplasmic binding protein-like II"/>
    <property type="match status" value="1"/>
</dbReference>
<dbReference type="Proteomes" id="UP000177263">
    <property type="component" value="Unassembled WGS sequence"/>
</dbReference>
<evidence type="ECO:0000313" key="6">
    <source>
        <dbReference type="EMBL" id="OGM29819.1"/>
    </source>
</evidence>
<dbReference type="Gene3D" id="3.90.76.10">
    <property type="entry name" value="Dipeptide-binding Protein, Domain 1"/>
    <property type="match status" value="1"/>
</dbReference>
<feature type="domain" description="Solute-binding protein family 5" evidence="5">
    <location>
        <begin position="82"/>
        <end position="159"/>
    </location>
</feature>